<name>A0A1H0QGG4_9CLOT</name>
<dbReference type="AlphaFoldDB" id="A0A1H0QGG4"/>
<reference evidence="5 6" key="1">
    <citation type="submission" date="2016-10" db="EMBL/GenBank/DDBJ databases">
        <authorList>
            <person name="de Groot N.N."/>
        </authorList>
    </citation>
    <scope>NUCLEOTIDE SEQUENCE [LARGE SCALE GENOMIC DNA]</scope>
    <source>
        <strain evidence="5 6">DSM 12272</strain>
    </source>
</reference>
<evidence type="ECO:0000313" key="5">
    <source>
        <dbReference type="EMBL" id="SDP15816.1"/>
    </source>
</evidence>
<dbReference type="OrthoDB" id="8732661at2"/>
<dbReference type="PANTHER" id="PTHR43825">
    <property type="entry name" value="PYRUVATE DEHYDROGENASE E1 COMPONENT"/>
    <property type="match status" value="1"/>
</dbReference>
<gene>
    <name evidence="5" type="ORF">SAMN04488529_102330</name>
</gene>
<evidence type="ECO:0000256" key="3">
    <source>
        <dbReference type="ARBA" id="ARBA00023052"/>
    </source>
</evidence>
<dbReference type="Gene3D" id="3.40.50.920">
    <property type="match status" value="1"/>
</dbReference>
<proteinExistence type="inferred from homology"/>
<dbReference type="STRING" id="94869.SAMN04488529_102330"/>
<keyword evidence="6" id="KW-1185">Reference proteome</keyword>
<dbReference type="FunFam" id="3.40.50.970:FF:000129">
    <property type="entry name" value="Transketolase"/>
    <property type="match status" value="1"/>
</dbReference>
<comment type="similarity">
    <text evidence="2">Belongs to the transketolase family.</text>
</comment>
<sequence length="306" mass="33701">MEMRQVLCDTMKELMEKHENIIFMDADLAEANGTMPLRKIFKERAFDVGISEQNMASMAGGMSAYGMNPYICTFTAFASRRICDQIAISLAYAKQSVKIIATDAGIAAETNGGTHMSFEDIAVLRSIPGLVIIDVVDEVQLREVLLNTVDYKGVVYIRMPRKEVPRVHGEDYKYDMLKADVLKEGEDVTIFSTGLMTNAALEASKILESKGINAEVISIPTIKPLDEETIIKSLAKTKKAVIIENHNVMGGLYSAIAEVSCRKCPTLMRSLGVLNHVGEVGGMKFLAKKYGMTAEDIARECTELVK</sequence>
<accession>A0A1H0QGG4</accession>
<dbReference type="InterPro" id="IPR051157">
    <property type="entry name" value="PDH/Transketolase"/>
</dbReference>
<feature type="domain" description="Transketolase-like pyrimidine-binding" evidence="4">
    <location>
        <begin position="1"/>
        <end position="167"/>
    </location>
</feature>
<dbReference type="Pfam" id="PF02779">
    <property type="entry name" value="Transket_pyr"/>
    <property type="match status" value="1"/>
</dbReference>
<organism evidence="5 6">
    <name type="scientific">Clostridium gasigenes</name>
    <dbReference type="NCBI Taxonomy" id="94869"/>
    <lineage>
        <taxon>Bacteria</taxon>
        <taxon>Bacillati</taxon>
        <taxon>Bacillota</taxon>
        <taxon>Clostridia</taxon>
        <taxon>Eubacteriales</taxon>
        <taxon>Clostridiaceae</taxon>
        <taxon>Clostridium</taxon>
    </lineage>
</organism>
<dbReference type="Proteomes" id="UP000198597">
    <property type="component" value="Unassembled WGS sequence"/>
</dbReference>
<dbReference type="EMBL" id="FNJM01000002">
    <property type="protein sequence ID" value="SDP15816.1"/>
    <property type="molecule type" value="Genomic_DNA"/>
</dbReference>
<dbReference type="Gene3D" id="3.40.50.970">
    <property type="match status" value="1"/>
</dbReference>
<dbReference type="Pfam" id="PF02780">
    <property type="entry name" value="Transketolase_C"/>
    <property type="match status" value="1"/>
</dbReference>
<dbReference type="InterPro" id="IPR009014">
    <property type="entry name" value="Transketo_C/PFOR_II"/>
</dbReference>
<protein>
    <submittedName>
        <fullName evidence="5">Transketolase subunit B</fullName>
    </submittedName>
</protein>
<keyword evidence="3" id="KW-0786">Thiamine pyrophosphate</keyword>
<dbReference type="SUPFAM" id="SSF52518">
    <property type="entry name" value="Thiamin diphosphate-binding fold (THDP-binding)"/>
    <property type="match status" value="1"/>
</dbReference>
<dbReference type="InterPro" id="IPR005475">
    <property type="entry name" value="Transketolase-like_Pyr-bd"/>
</dbReference>
<dbReference type="SMART" id="SM00861">
    <property type="entry name" value="Transket_pyr"/>
    <property type="match status" value="1"/>
</dbReference>
<dbReference type="RefSeq" id="WP_089967171.1">
    <property type="nucleotide sequence ID" value="NZ_FNJM01000002.1"/>
</dbReference>
<evidence type="ECO:0000313" key="6">
    <source>
        <dbReference type="Proteomes" id="UP000198597"/>
    </source>
</evidence>
<evidence type="ECO:0000256" key="1">
    <source>
        <dbReference type="ARBA" id="ARBA00001964"/>
    </source>
</evidence>
<comment type="cofactor">
    <cofactor evidence="1">
        <name>thiamine diphosphate</name>
        <dbReference type="ChEBI" id="CHEBI:58937"/>
    </cofactor>
</comment>
<dbReference type="InterPro" id="IPR029061">
    <property type="entry name" value="THDP-binding"/>
</dbReference>
<dbReference type="InterPro" id="IPR033248">
    <property type="entry name" value="Transketolase_C"/>
</dbReference>
<evidence type="ECO:0000256" key="2">
    <source>
        <dbReference type="ARBA" id="ARBA00007131"/>
    </source>
</evidence>
<evidence type="ECO:0000259" key="4">
    <source>
        <dbReference type="SMART" id="SM00861"/>
    </source>
</evidence>
<dbReference type="CDD" id="cd07033">
    <property type="entry name" value="TPP_PYR_DXS_TK_like"/>
    <property type="match status" value="1"/>
</dbReference>
<dbReference type="PANTHER" id="PTHR43825:SF1">
    <property type="entry name" value="TRANSKETOLASE-LIKE PYRIMIDINE-BINDING DOMAIN-CONTAINING PROTEIN"/>
    <property type="match status" value="1"/>
</dbReference>
<dbReference type="SUPFAM" id="SSF52922">
    <property type="entry name" value="TK C-terminal domain-like"/>
    <property type="match status" value="1"/>
</dbReference>